<dbReference type="GO" id="GO:0043565">
    <property type="term" value="F:sequence-specific DNA binding"/>
    <property type="evidence" value="ECO:0007669"/>
    <property type="project" value="InterPro"/>
</dbReference>
<reference evidence="5 6" key="1">
    <citation type="submission" date="2016-11" db="EMBL/GenBank/DDBJ databases">
        <title>Paenibacillus species isolates.</title>
        <authorList>
            <person name="Beno S.M."/>
        </authorList>
    </citation>
    <scope>NUCLEOTIDE SEQUENCE [LARGE SCALE GENOMIC DNA]</scope>
    <source>
        <strain evidence="5 6">FSL H8-0246</strain>
    </source>
</reference>
<comment type="caution">
    <text evidence="5">The sequence shown here is derived from an EMBL/GenBank/DDBJ whole genome shotgun (WGS) entry which is preliminary data.</text>
</comment>
<gene>
    <name evidence="5" type="ORF">BK131_26855</name>
</gene>
<dbReference type="Pfam" id="PF12833">
    <property type="entry name" value="HTH_18"/>
    <property type="match status" value="1"/>
</dbReference>
<dbReference type="SMART" id="SM00342">
    <property type="entry name" value="HTH_ARAC"/>
    <property type="match status" value="1"/>
</dbReference>
<dbReference type="GO" id="GO:0003700">
    <property type="term" value="F:DNA-binding transcription factor activity"/>
    <property type="evidence" value="ECO:0007669"/>
    <property type="project" value="InterPro"/>
</dbReference>
<proteinExistence type="predicted"/>
<dbReference type="SUPFAM" id="SSF51215">
    <property type="entry name" value="Regulatory protein AraC"/>
    <property type="match status" value="1"/>
</dbReference>
<evidence type="ECO:0000313" key="6">
    <source>
        <dbReference type="Proteomes" id="UP000187134"/>
    </source>
</evidence>
<dbReference type="InterPro" id="IPR014710">
    <property type="entry name" value="RmlC-like_jellyroll"/>
</dbReference>
<dbReference type="InterPro" id="IPR009057">
    <property type="entry name" value="Homeodomain-like_sf"/>
</dbReference>
<evidence type="ECO:0000313" key="5">
    <source>
        <dbReference type="EMBL" id="OMF07383.1"/>
    </source>
</evidence>
<evidence type="ECO:0000259" key="4">
    <source>
        <dbReference type="PROSITE" id="PS01124"/>
    </source>
</evidence>
<dbReference type="RefSeq" id="WP_076333924.1">
    <property type="nucleotide sequence ID" value="NZ_MRTJ01000019.1"/>
</dbReference>
<sequence length="273" mass="31453">MYKRRISTITETDKSLPYYLVDVGSNWNQEHIVRPQGYLFQWIQCVQGEGELITDGKTYRVKEGSAMLLFKGVPHEYYAISPTWIVDWVVFDGHQVGTFLQDTVAISSQSVLYVSRPDIFRAKIQQLLEMEQSNGTMASIQCSSIIYSMMTAIMQFASPNPNQIATNLHLKLKPLFEYIEHNYNKPLTLGVLAEIAGMTPQHLCTLFRKATNLRIFQYINSVRIKKSKELLLQNLSMPVKEIAYLAGFEDANYYSTVFKKLEQISPNQFRKIR</sequence>
<protein>
    <submittedName>
        <fullName evidence="5">AraC family transcriptional regulator</fullName>
    </submittedName>
</protein>
<evidence type="ECO:0000256" key="2">
    <source>
        <dbReference type="ARBA" id="ARBA00023125"/>
    </source>
</evidence>
<dbReference type="EMBL" id="MRTJ01000019">
    <property type="protein sequence ID" value="OMF07383.1"/>
    <property type="molecule type" value="Genomic_DNA"/>
</dbReference>
<keyword evidence="2" id="KW-0238">DNA-binding</keyword>
<dbReference type="InterPro" id="IPR003313">
    <property type="entry name" value="AraC-bd"/>
</dbReference>
<keyword evidence="3" id="KW-0804">Transcription</keyword>
<dbReference type="PROSITE" id="PS01124">
    <property type="entry name" value="HTH_ARAC_FAMILY_2"/>
    <property type="match status" value="1"/>
</dbReference>
<dbReference type="Proteomes" id="UP000187134">
    <property type="component" value="Unassembled WGS sequence"/>
</dbReference>
<feature type="domain" description="HTH araC/xylS-type" evidence="4">
    <location>
        <begin position="173"/>
        <end position="272"/>
    </location>
</feature>
<accession>A0A1R1BI87</accession>
<dbReference type="Gene3D" id="1.10.10.60">
    <property type="entry name" value="Homeodomain-like"/>
    <property type="match status" value="2"/>
</dbReference>
<dbReference type="PANTHER" id="PTHR43280:SF28">
    <property type="entry name" value="HTH-TYPE TRANSCRIPTIONAL ACTIVATOR RHAS"/>
    <property type="match status" value="1"/>
</dbReference>
<keyword evidence="1" id="KW-0805">Transcription regulation</keyword>
<dbReference type="InterPro" id="IPR037923">
    <property type="entry name" value="HTH-like"/>
</dbReference>
<dbReference type="Gene3D" id="2.60.120.10">
    <property type="entry name" value="Jelly Rolls"/>
    <property type="match status" value="1"/>
</dbReference>
<dbReference type="OrthoDB" id="185320at2"/>
<name>A0A1R1BI87_PAEAM</name>
<dbReference type="Pfam" id="PF02311">
    <property type="entry name" value="AraC_binding"/>
    <property type="match status" value="1"/>
</dbReference>
<dbReference type="PANTHER" id="PTHR43280">
    <property type="entry name" value="ARAC-FAMILY TRANSCRIPTIONAL REGULATOR"/>
    <property type="match status" value="1"/>
</dbReference>
<evidence type="ECO:0000256" key="3">
    <source>
        <dbReference type="ARBA" id="ARBA00023163"/>
    </source>
</evidence>
<dbReference type="PROSITE" id="PS00041">
    <property type="entry name" value="HTH_ARAC_FAMILY_1"/>
    <property type="match status" value="1"/>
</dbReference>
<dbReference type="AlphaFoldDB" id="A0A1R1BI87"/>
<evidence type="ECO:0000256" key="1">
    <source>
        <dbReference type="ARBA" id="ARBA00023015"/>
    </source>
</evidence>
<organism evidence="5 6">
    <name type="scientific">Paenibacillus amylolyticus</name>
    <dbReference type="NCBI Taxonomy" id="1451"/>
    <lineage>
        <taxon>Bacteria</taxon>
        <taxon>Bacillati</taxon>
        <taxon>Bacillota</taxon>
        <taxon>Bacilli</taxon>
        <taxon>Bacillales</taxon>
        <taxon>Paenibacillaceae</taxon>
        <taxon>Paenibacillus</taxon>
    </lineage>
</organism>
<dbReference type="SUPFAM" id="SSF46689">
    <property type="entry name" value="Homeodomain-like"/>
    <property type="match status" value="2"/>
</dbReference>
<dbReference type="InterPro" id="IPR018060">
    <property type="entry name" value="HTH_AraC"/>
</dbReference>
<dbReference type="InterPro" id="IPR018062">
    <property type="entry name" value="HTH_AraC-typ_CS"/>
</dbReference>